<feature type="non-terminal residue" evidence="3">
    <location>
        <position position="1"/>
    </location>
</feature>
<evidence type="ECO:0000313" key="3">
    <source>
        <dbReference type="EMBL" id="GFC87535.1"/>
    </source>
</evidence>
<proteinExistence type="predicted"/>
<organism evidence="3">
    <name type="scientific">Tanacetum cinerariifolium</name>
    <name type="common">Dalmatian daisy</name>
    <name type="synonym">Chrysanthemum cinerariifolium</name>
    <dbReference type="NCBI Taxonomy" id="118510"/>
    <lineage>
        <taxon>Eukaryota</taxon>
        <taxon>Viridiplantae</taxon>
        <taxon>Streptophyta</taxon>
        <taxon>Embryophyta</taxon>
        <taxon>Tracheophyta</taxon>
        <taxon>Spermatophyta</taxon>
        <taxon>Magnoliopsida</taxon>
        <taxon>eudicotyledons</taxon>
        <taxon>Gunneridae</taxon>
        <taxon>Pentapetalae</taxon>
        <taxon>asterids</taxon>
        <taxon>campanulids</taxon>
        <taxon>Asterales</taxon>
        <taxon>Asteraceae</taxon>
        <taxon>Asteroideae</taxon>
        <taxon>Anthemideae</taxon>
        <taxon>Anthemidinae</taxon>
        <taxon>Tanacetum</taxon>
    </lineage>
</organism>
<protein>
    <recommendedName>
        <fullName evidence="2">Tf2-1-like SH3-like domain-containing protein</fullName>
    </recommendedName>
</protein>
<dbReference type="Pfam" id="PF24626">
    <property type="entry name" value="SH3_Tf2-1"/>
    <property type="match status" value="1"/>
</dbReference>
<feature type="domain" description="Tf2-1-like SH3-like" evidence="2">
    <location>
        <begin position="27"/>
        <end position="90"/>
    </location>
</feature>
<comment type="caution">
    <text evidence="3">The sequence shown here is derived from an EMBL/GenBank/DDBJ whole genome shotgun (WGS) entry which is preliminary data.</text>
</comment>
<sequence>SNIRRAQLRMCNQANAHRTDVEFQVDDWVFVKLQPYRQSSVALWQSHKLSKRFFGPFRIVERIGLVAYRLDLPEESQIHNVFHISVLKKCNGDPLSQQQPLPPHFIGWQQQHPSEATWEPLEDFRKDFPTFNLEDKVFLDARGNDASQLSKESRNQVNRRSTRVTRVPARLMD</sequence>
<evidence type="ECO:0000256" key="1">
    <source>
        <dbReference type="SAM" id="MobiDB-lite"/>
    </source>
</evidence>
<accession>A0A699RNC2</accession>
<dbReference type="EMBL" id="BKCJ011110789">
    <property type="protein sequence ID" value="GFC87535.1"/>
    <property type="molecule type" value="Genomic_DNA"/>
</dbReference>
<dbReference type="PANTHER" id="PTHR46148:SF54">
    <property type="entry name" value="RETROTRANSPOSON-LIKE PROTEIN"/>
    <property type="match status" value="1"/>
</dbReference>
<gene>
    <name evidence="3" type="ORF">Tci_859505</name>
</gene>
<evidence type="ECO:0000259" key="2">
    <source>
        <dbReference type="Pfam" id="PF24626"/>
    </source>
</evidence>
<dbReference type="AlphaFoldDB" id="A0A699RNC2"/>
<feature type="region of interest" description="Disordered" evidence="1">
    <location>
        <begin position="144"/>
        <end position="173"/>
    </location>
</feature>
<feature type="compositionally biased region" description="Polar residues" evidence="1">
    <location>
        <begin position="145"/>
        <end position="159"/>
    </location>
</feature>
<name>A0A699RNC2_TANCI</name>
<dbReference type="InterPro" id="IPR056924">
    <property type="entry name" value="SH3_Tf2-1"/>
</dbReference>
<reference evidence="3" key="1">
    <citation type="journal article" date="2019" name="Sci. Rep.">
        <title>Draft genome of Tanacetum cinerariifolium, the natural source of mosquito coil.</title>
        <authorList>
            <person name="Yamashiro T."/>
            <person name="Shiraishi A."/>
            <person name="Satake H."/>
            <person name="Nakayama K."/>
        </authorList>
    </citation>
    <scope>NUCLEOTIDE SEQUENCE</scope>
</reference>
<dbReference type="PANTHER" id="PTHR46148">
    <property type="entry name" value="CHROMO DOMAIN-CONTAINING PROTEIN"/>
    <property type="match status" value="1"/>
</dbReference>